<evidence type="ECO:0000313" key="2">
    <source>
        <dbReference type="EMBL" id="ROS05390.1"/>
    </source>
</evidence>
<dbReference type="Proteomes" id="UP000275394">
    <property type="component" value="Unassembled WGS sequence"/>
</dbReference>
<protein>
    <submittedName>
        <fullName evidence="2">Ribosomal protein S18 acetylase RimI-like enzyme</fullName>
    </submittedName>
</protein>
<evidence type="ECO:0000313" key="3">
    <source>
        <dbReference type="Proteomes" id="UP000275394"/>
    </source>
</evidence>
<reference evidence="2 3" key="1">
    <citation type="submission" date="2018-11" db="EMBL/GenBank/DDBJ databases">
        <title>Genomic Encyclopedia of Type Strains, Phase IV (KMG-IV): sequencing the most valuable type-strain genomes for metagenomic binning, comparative biology and taxonomic classification.</title>
        <authorList>
            <person name="Goeker M."/>
        </authorList>
    </citation>
    <scope>NUCLEOTIDE SEQUENCE [LARGE SCALE GENOMIC DNA]</scope>
    <source>
        <strain evidence="2 3">DSM 100316</strain>
    </source>
</reference>
<keyword evidence="2" id="KW-0689">Ribosomal protein</keyword>
<dbReference type="GO" id="GO:0016747">
    <property type="term" value="F:acyltransferase activity, transferring groups other than amino-acyl groups"/>
    <property type="evidence" value="ECO:0007669"/>
    <property type="project" value="InterPro"/>
</dbReference>
<dbReference type="RefSeq" id="WP_123711776.1">
    <property type="nucleotide sequence ID" value="NZ_RKHR01000003.1"/>
</dbReference>
<dbReference type="GO" id="GO:0005840">
    <property type="term" value="C:ribosome"/>
    <property type="evidence" value="ECO:0007669"/>
    <property type="project" value="UniProtKB-KW"/>
</dbReference>
<feature type="domain" description="N-acetyltransferase" evidence="1">
    <location>
        <begin position="4"/>
        <end position="148"/>
    </location>
</feature>
<keyword evidence="2" id="KW-0687">Ribonucleoprotein</keyword>
<dbReference type="CDD" id="cd04301">
    <property type="entry name" value="NAT_SF"/>
    <property type="match status" value="1"/>
</dbReference>
<comment type="caution">
    <text evidence="2">The sequence shown here is derived from an EMBL/GenBank/DDBJ whole genome shotgun (WGS) entry which is preliminary data.</text>
</comment>
<dbReference type="InterPro" id="IPR016181">
    <property type="entry name" value="Acyl_CoA_acyltransferase"/>
</dbReference>
<accession>A0A3N2DZW9</accession>
<dbReference type="SUPFAM" id="SSF55729">
    <property type="entry name" value="Acyl-CoA N-acyltransferases (Nat)"/>
    <property type="match status" value="1"/>
</dbReference>
<dbReference type="PROSITE" id="PS51186">
    <property type="entry name" value="GNAT"/>
    <property type="match status" value="1"/>
</dbReference>
<dbReference type="Pfam" id="PF13508">
    <property type="entry name" value="Acetyltransf_7"/>
    <property type="match status" value="1"/>
</dbReference>
<dbReference type="EMBL" id="RKHR01000003">
    <property type="protein sequence ID" value="ROS05390.1"/>
    <property type="molecule type" value="Genomic_DNA"/>
</dbReference>
<keyword evidence="3" id="KW-1185">Reference proteome</keyword>
<organism evidence="2 3">
    <name type="scientific">Sinobacterium caligoides</name>
    <dbReference type="NCBI Taxonomy" id="933926"/>
    <lineage>
        <taxon>Bacteria</taxon>
        <taxon>Pseudomonadati</taxon>
        <taxon>Pseudomonadota</taxon>
        <taxon>Gammaproteobacteria</taxon>
        <taxon>Cellvibrionales</taxon>
        <taxon>Spongiibacteraceae</taxon>
        <taxon>Sinobacterium</taxon>
    </lineage>
</organism>
<dbReference type="Gene3D" id="3.40.630.30">
    <property type="match status" value="1"/>
</dbReference>
<dbReference type="AlphaFoldDB" id="A0A3N2DZW9"/>
<evidence type="ECO:0000259" key="1">
    <source>
        <dbReference type="PROSITE" id="PS51186"/>
    </source>
</evidence>
<gene>
    <name evidence="2" type="ORF">EDC56_0920</name>
</gene>
<proteinExistence type="predicted"/>
<dbReference type="InterPro" id="IPR000182">
    <property type="entry name" value="GNAT_dom"/>
</dbReference>
<dbReference type="OrthoDB" id="9789605at2"/>
<sequence length="148" mass="16607">MSDIVIREYKNNDWLDVSNIHDKARPVELDGSCDEKAFVPLATDKKDLENFTSSKKFVACANNEIIGFVGLIEHEITWLYVEPGESRKGIGRLLLQYALNIMEAKATTYVLEGNKAARSLYHSEGFNVEGTFNSTNNGYPCVVLKLTQ</sequence>
<name>A0A3N2DZW9_9GAMM</name>